<reference evidence="2" key="2">
    <citation type="journal article" date="2015" name="Data Brief">
        <title>Shoot transcriptome of the giant reed, Arundo donax.</title>
        <authorList>
            <person name="Barrero R.A."/>
            <person name="Guerrero F.D."/>
            <person name="Moolhuijzen P."/>
            <person name="Goolsby J.A."/>
            <person name="Tidwell J."/>
            <person name="Bellgard S.E."/>
            <person name="Bellgard M.I."/>
        </authorList>
    </citation>
    <scope>NUCLEOTIDE SEQUENCE</scope>
    <source>
        <tissue evidence="2">Shoot tissue taken approximately 20 cm above the soil surface</tissue>
    </source>
</reference>
<reference evidence="2" key="1">
    <citation type="submission" date="2014-09" db="EMBL/GenBank/DDBJ databases">
        <authorList>
            <person name="Magalhaes I.L.F."/>
            <person name="Oliveira U."/>
            <person name="Santos F.R."/>
            <person name="Vidigal T.H.D.A."/>
            <person name="Brescovit A.D."/>
            <person name="Santos A.J."/>
        </authorList>
    </citation>
    <scope>NUCLEOTIDE SEQUENCE</scope>
    <source>
        <tissue evidence="2">Shoot tissue taken approximately 20 cm above the soil surface</tissue>
    </source>
</reference>
<proteinExistence type="predicted"/>
<protein>
    <submittedName>
        <fullName evidence="2">Uncharacterized protein</fullName>
    </submittedName>
</protein>
<accession>A0A0A9AGS5</accession>
<evidence type="ECO:0000256" key="1">
    <source>
        <dbReference type="SAM" id="MobiDB-lite"/>
    </source>
</evidence>
<sequence length="21" mass="2494">MQYMEKSKINFPSMEESLTCP</sequence>
<name>A0A0A9AGS5_ARUDO</name>
<evidence type="ECO:0000313" key="2">
    <source>
        <dbReference type="EMBL" id="JAD48105.1"/>
    </source>
</evidence>
<dbReference type="AlphaFoldDB" id="A0A0A9AGS5"/>
<dbReference type="EMBL" id="GBRH01249790">
    <property type="protein sequence ID" value="JAD48105.1"/>
    <property type="molecule type" value="Transcribed_RNA"/>
</dbReference>
<organism evidence="2">
    <name type="scientific">Arundo donax</name>
    <name type="common">Giant reed</name>
    <name type="synonym">Donax arundinaceus</name>
    <dbReference type="NCBI Taxonomy" id="35708"/>
    <lineage>
        <taxon>Eukaryota</taxon>
        <taxon>Viridiplantae</taxon>
        <taxon>Streptophyta</taxon>
        <taxon>Embryophyta</taxon>
        <taxon>Tracheophyta</taxon>
        <taxon>Spermatophyta</taxon>
        <taxon>Magnoliopsida</taxon>
        <taxon>Liliopsida</taxon>
        <taxon>Poales</taxon>
        <taxon>Poaceae</taxon>
        <taxon>PACMAD clade</taxon>
        <taxon>Arundinoideae</taxon>
        <taxon>Arundineae</taxon>
        <taxon>Arundo</taxon>
    </lineage>
</organism>
<feature type="region of interest" description="Disordered" evidence="1">
    <location>
        <begin position="1"/>
        <end position="21"/>
    </location>
</feature>